<sequence>VKVVGVGAILDSELGQRRVLEWGLNFTNIADRGEVWRKFGVINQPAFAVVTSGGNVLTHMGHLDLKGIFSLIE</sequence>
<evidence type="ECO:0008006" key="2">
    <source>
        <dbReference type="Google" id="ProtNLM"/>
    </source>
</evidence>
<feature type="non-terminal residue" evidence="1">
    <location>
        <position position="1"/>
    </location>
</feature>
<gene>
    <name evidence="1" type="ORF">METZ01_LOCUS222380</name>
</gene>
<name>A0A382G2I5_9ZZZZ</name>
<dbReference type="AlphaFoldDB" id="A0A382G2I5"/>
<feature type="non-terminal residue" evidence="1">
    <location>
        <position position="73"/>
    </location>
</feature>
<evidence type="ECO:0000313" key="1">
    <source>
        <dbReference type="EMBL" id="SVB69526.1"/>
    </source>
</evidence>
<protein>
    <recommendedName>
        <fullName evidence="2">Thioredoxin-like fold domain-containing protein</fullName>
    </recommendedName>
</protein>
<organism evidence="1">
    <name type="scientific">marine metagenome</name>
    <dbReference type="NCBI Taxonomy" id="408172"/>
    <lineage>
        <taxon>unclassified sequences</taxon>
        <taxon>metagenomes</taxon>
        <taxon>ecological metagenomes</taxon>
    </lineage>
</organism>
<dbReference type="EMBL" id="UINC01053243">
    <property type="protein sequence ID" value="SVB69526.1"/>
    <property type="molecule type" value="Genomic_DNA"/>
</dbReference>
<accession>A0A382G2I5</accession>
<proteinExistence type="predicted"/>
<reference evidence="1" key="1">
    <citation type="submission" date="2018-05" db="EMBL/GenBank/DDBJ databases">
        <authorList>
            <person name="Lanie J.A."/>
            <person name="Ng W.-L."/>
            <person name="Kazmierczak K.M."/>
            <person name="Andrzejewski T.M."/>
            <person name="Davidsen T.M."/>
            <person name="Wayne K.J."/>
            <person name="Tettelin H."/>
            <person name="Glass J.I."/>
            <person name="Rusch D."/>
            <person name="Podicherti R."/>
            <person name="Tsui H.-C.T."/>
            <person name="Winkler M.E."/>
        </authorList>
    </citation>
    <scope>NUCLEOTIDE SEQUENCE</scope>
</reference>